<accession>A0ABS8NII6</accession>
<proteinExistence type="predicted"/>
<comment type="caution">
    <text evidence="2">The sequence shown here is derived from an EMBL/GenBank/DDBJ whole genome shotgun (WGS) entry which is preliminary data.</text>
</comment>
<reference evidence="2" key="1">
    <citation type="submission" date="2021-11" db="EMBL/GenBank/DDBJ databases">
        <title>Genome sequence.</title>
        <authorList>
            <person name="Sun Q."/>
        </authorList>
    </citation>
    <scope>NUCLEOTIDE SEQUENCE</scope>
    <source>
        <strain evidence="2">JC740</strain>
    </source>
</reference>
<dbReference type="PANTHER" id="PTHR42912:SF6">
    <property type="entry name" value="METHYLTRANSFERASE TYPE 11 DOMAIN-CONTAINING PROTEIN"/>
    <property type="match status" value="1"/>
</dbReference>
<dbReference type="Pfam" id="PF08241">
    <property type="entry name" value="Methyltransf_11"/>
    <property type="match status" value="1"/>
</dbReference>
<dbReference type="Proteomes" id="UP001430306">
    <property type="component" value="Unassembled WGS sequence"/>
</dbReference>
<name>A0ABS8NII6_9BACT</name>
<keyword evidence="3" id="KW-1185">Reference proteome</keyword>
<feature type="domain" description="Methyltransferase type 11" evidence="1">
    <location>
        <begin position="64"/>
        <end position="158"/>
    </location>
</feature>
<dbReference type="CDD" id="cd02440">
    <property type="entry name" value="AdoMet_MTases"/>
    <property type="match status" value="1"/>
</dbReference>
<dbReference type="InterPro" id="IPR013216">
    <property type="entry name" value="Methyltransf_11"/>
</dbReference>
<evidence type="ECO:0000313" key="3">
    <source>
        <dbReference type="Proteomes" id="UP001430306"/>
    </source>
</evidence>
<protein>
    <submittedName>
        <fullName evidence="2">Class I SAM-dependent methyltransferase</fullName>
    </submittedName>
</protein>
<dbReference type="RefSeq" id="WP_230273092.1">
    <property type="nucleotide sequence ID" value="NZ_JAJKFW010000020.1"/>
</dbReference>
<sequence>MKDIAVYNRAAWDAQVTKRNRWTVPVSVDVISKARAGDWQVVLTPTKPVPESWFPDLSGADLLGLASGGGQQAPVLAAAGAKVTVLDNSPNQLEQDQVVARREGLSIRSVLGDMRDLSCFADNSFDVVFNPCSVCFVPDVRSVFMEVSRVLRPGGRLLAGFVHPIRFMFDENDLERDKLTVRHRLPYADETHLSAEELDQLRTDSEPLCFSHSLEDLIGGQLQAGLRLKDIFEDKYSDDLLSEYSPTFIATSAEKPW</sequence>
<dbReference type="Gene3D" id="3.40.50.150">
    <property type="entry name" value="Vaccinia Virus protein VP39"/>
    <property type="match status" value="1"/>
</dbReference>
<organism evidence="2 3">
    <name type="scientific">Rhodopirellula halodulae</name>
    <dbReference type="NCBI Taxonomy" id="2894198"/>
    <lineage>
        <taxon>Bacteria</taxon>
        <taxon>Pseudomonadati</taxon>
        <taxon>Planctomycetota</taxon>
        <taxon>Planctomycetia</taxon>
        <taxon>Pirellulales</taxon>
        <taxon>Pirellulaceae</taxon>
        <taxon>Rhodopirellula</taxon>
    </lineage>
</organism>
<evidence type="ECO:0000313" key="2">
    <source>
        <dbReference type="EMBL" id="MCC9642296.1"/>
    </source>
</evidence>
<dbReference type="EMBL" id="JAJKFW010000020">
    <property type="protein sequence ID" value="MCC9642296.1"/>
    <property type="molecule type" value="Genomic_DNA"/>
</dbReference>
<gene>
    <name evidence="2" type="ORF">LOC71_08420</name>
</gene>
<dbReference type="PANTHER" id="PTHR42912">
    <property type="entry name" value="METHYLTRANSFERASE"/>
    <property type="match status" value="1"/>
</dbReference>
<dbReference type="InterPro" id="IPR050508">
    <property type="entry name" value="Methyltransf_Superfamily"/>
</dbReference>
<evidence type="ECO:0000259" key="1">
    <source>
        <dbReference type="Pfam" id="PF08241"/>
    </source>
</evidence>
<dbReference type="GO" id="GO:0032259">
    <property type="term" value="P:methylation"/>
    <property type="evidence" value="ECO:0007669"/>
    <property type="project" value="UniProtKB-KW"/>
</dbReference>
<dbReference type="InterPro" id="IPR029063">
    <property type="entry name" value="SAM-dependent_MTases_sf"/>
</dbReference>
<keyword evidence="2" id="KW-0489">Methyltransferase</keyword>
<dbReference type="GO" id="GO:0008168">
    <property type="term" value="F:methyltransferase activity"/>
    <property type="evidence" value="ECO:0007669"/>
    <property type="project" value="UniProtKB-KW"/>
</dbReference>
<dbReference type="SUPFAM" id="SSF53335">
    <property type="entry name" value="S-adenosyl-L-methionine-dependent methyltransferases"/>
    <property type="match status" value="1"/>
</dbReference>
<keyword evidence="2" id="KW-0808">Transferase</keyword>